<name>A0A024G5V1_9STRA</name>
<feature type="region of interest" description="Disordered" evidence="1">
    <location>
        <begin position="355"/>
        <end position="395"/>
    </location>
</feature>
<reference evidence="2 3" key="1">
    <citation type="submission" date="2012-05" db="EMBL/GenBank/DDBJ databases">
        <title>Recombination and specialization in a pathogen metapopulation.</title>
        <authorList>
            <person name="Gardiner A."/>
            <person name="Kemen E."/>
            <person name="Schultz-Larsen T."/>
            <person name="MacLean D."/>
            <person name="Van Oosterhout C."/>
            <person name="Jones J.D.G."/>
        </authorList>
    </citation>
    <scope>NUCLEOTIDE SEQUENCE [LARGE SCALE GENOMIC DNA]</scope>
    <source>
        <strain evidence="2 3">Ac Nc2</strain>
    </source>
</reference>
<evidence type="ECO:0000313" key="3">
    <source>
        <dbReference type="Proteomes" id="UP000053237"/>
    </source>
</evidence>
<gene>
    <name evidence="2" type="ORF">BN9_026770</name>
</gene>
<evidence type="ECO:0000256" key="1">
    <source>
        <dbReference type="SAM" id="MobiDB-lite"/>
    </source>
</evidence>
<dbReference type="Proteomes" id="UP000053237">
    <property type="component" value="Unassembled WGS sequence"/>
</dbReference>
<dbReference type="PANTHER" id="PTHR35213">
    <property type="entry name" value="RING-TYPE DOMAIN-CONTAINING PROTEIN-RELATED"/>
    <property type="match status" value="1"/>
</dbReference>
<dbReference type="OrthoDB" id="8062037at2759"/>
<proteinExistence type="predicted"/>
<feature type="compositionally biased region" description="Basic and acidic residues" evidence="1">
    <location>
        <begin position="374"/>
        <end position="385"/>
    </location>
</feature>
<accession>A0A024G5V1</accession>
<comment type="caution">
    <text evidence="2">The sequence shown here is derived from an EMBL/GenBank/DDBJ whole genome shotgun (WGS) entry which is preliminary data.</text>
</comment>
<evidence type="ECO:0000313" key="2">
    <source>
        <dbReference type="EMBL" id="CCI41893.1"/>
    </source>
</evidence>
<organism evidence="2 3">
    <name type="scientific">Albugo candida</name>
    <dbReference type="NCBI Taxonomy" id="65357"/>
    <lineage>
        <taxon>Eukaryota</taxon>
        <taxon>Sar</taxon>
        <taxon>Stramenopiles</taxon>
        <taxon>Oomycota</taxon>
        <taxon>Peronosporomycetes</taxon>
        <taxon>Albuginales</taxon>
        <taxon>Albuginaceae</taxon>
        <taxon>Albugo</taxon>
    </lineage>
</organism>
<sequence length="583" mass="65202">MKENLCPVCLTEIQCVRDLVIRERYPIYNASQETCTPTQQIDTSHPKVVSPTLKCIRKGKWTAEESAYCDRLIGEFKKGNLPLAEGTTLRAFLSKLLHCDPMRISKKYTGDQCIGKIVFRRREISLPEEEMQKIRSELAELEKTYLEREETNHRRREKRHELDLNRDRYRCIMRQAFPNVSNESKARNGIPDHNLKAGHARSVVGSLQDTSHNSPLISKRSFQEITNMTQDERPSSSNIGDRMAIDKGEMICKVEVNGNCASHTEEDCAIPPVLSRNASVESLSSRVSSSEFLNHIPTNIKITSMAMAPSHSSVTTQNQSCKALSPTKTCSREGCIPRTHSLEQLSYLLEEHIPQSPSSKKRNKIGFSRAKGSNIDEKSHWEDNSKSQSHCPKPLRNFSGIFPRIPSLDEIHGISSTETSMWNSATFNGVNRAPSLERLASLEKLCRVSSSDFLARIGSCDQLPPSNSIPNCGSFGSLSSLAAGNFMPRNSSIEDILSLIASSESVPMQVASSTTIARDARPSILGFISESEVSKQRNDYEYAKLKDVRTDANNEITAATLLSLDKQRNFDQDDLVEKLNVAF</sequence>
<keyword evidence="3" id="KW-1185">Reference proteome</keyword>
<dbReference type="EMBL" id="CAIX01000026">
    <property type="protein sequence ID" value="CCI41893.1"/>
    <property type="molecule type" value="Genomic_DNA"/>
</dbReference>
<protein>
    <submittedName>
        <fullName evidence="2">Uncharacterized protein</fullName>
    </submittedName>
</protein>
<dbReference type="InParanoid" id="A0A024G5V1"/>
<dbReference type="AlphaFoldDB" id="A0A024G5V1"/>
<dbReference type="PANTHER" id="PTHR35213:SF5">
    <property type="entry name" value="RING-TYPE DOMAIN-CONTAINING PROTEIN"/>
    <property type="match status" value="1"/>
</dbReference>